<dbReference type="RefSeq" id="XP_015184622.1">
    <property type="nucleotide sequence ID" value="XM_015329136.1"/>
</dbReference>
<accession>A0ABM1IWN5</accession>
<sequence length="129" mass="15051">MSAKESNEDQLNNSIFTTTRNMELEFLKSQLKAASLSSNPTIKIEEWLQLFEKCLSMCKQELYDENIFSQILPTVHSLLCQVFKIINIFLTSTTESNILSNIKDKLFDSIVEKFPLNMLNRCLKRYFLL</sequence>
<evidence type="ECO:0000313" key="2">
    <source>
        <dbReference type="RefSeq" id="XP_015184622.1"/>
    </source>
</evidence>
<gene>
    <name evidence="2" type="primary">LOC107070700</name>
</gene>
<reference evidence="2" key="1">
    <citation type="submission" date="2025-08" db="UniProtKB">
        <authorList>
            <consortium name="RefSeq"/>
        </authorList>
    </citation>
    <scope>IDENTIFICATION</scope>
    <source>
        <tissue evidence="2">Whole body</tissue>
    </source>
</reference>
<protein>
    <submittedName>
        <fullName evidence="2">Uncharacterized protein LOC107070700</fullName>
    </submittedName>
</protein>
<dbReference type="Proteomes" id="UP000694924">
    <property type="component" value="Unplaced"/>
</dbReference>
<organism evidence="1 2">
    <name type="scientific">Polistes dominula</name>
    <name type="common">European paper wasp</name>
    <name type="synonym">Vespa dominula</name>
    <dbReference type="NCBI Taxonomy" id="743375"/>
    <lineage>
        <taxon>Eukaryota</taxon>
        <taxon>Metazoa</taxon>
        <taxon>Ecdysozoa</taxon>
        <taxon>Arthropoda</taxon>
        <taxon>Hexapoda</taxon>
        <taxon>Insecta</taxon>
        <taxon>Pterygota</taxon>
        <taxon>Neoptera</taxon>
        <taxon>Endopterygota</taxon>
        <taxon>Hymenoptera</taxon>
        <taxon>Apocrita</taxon>
        <taxon>Aculeata</taxon>
        <taxon>Vespoidea</taxon>
        <taxon>Vespidae</taxon>
        <taxon>Polistinae</taxon>
        <taxon>Polistini</taxon>
        <taxon>Polistes</taxon>
    </lineage>
</organism>
<proteinExistence type="predicted"/>
<dbReference type="GeneID" id="107070700"/>
<keyword evidence="1" id="KW-1185">Reference proteome</keyword>
<evidence type="ECO:0000313" key="1">
    <source>
        <dbReference type="Proteomes" id="UP000694924"/>
    </source>
</evidence>
<name>A0ABM1IWN5_POLDO</name>